<dbReference type="EMBL" id="CP017147">
    <property type="protein sequence ID" value="AOO82271.1"/>
    <property type="molecule type" value="Genomic_DNA"/>
</dbReference>
<name>A0A1D7U4J7_9HYPH</name>
<sequence>MALASPCLDICKFDRKADLCVGCFRTTAEIRQWGKFTDHKRRQILAERRRREAKLAARKTSL</sequence>
<dbReference type="RefSeq" id="WP_069691481.1">
    <property type="nucleotide sequence ID" value="NZ_CP017147.1"/>
</dbReference>
<evidence type="ECO:0000313" key="1">
    <source>
        <dbReference type="EMBL" id="AOO82271.1"/>
    </source>
</evidence>
<dbReference type="KEGG" id="bvv:BHK69_19110"/>
<evidence type="ECO:0000313" key="2">
    <source>
        <dbReference type="Proteomes" id="UP000094969"/>
    </source>
</evidence>
<dbReference type="PANTHER" id="PTHR35175">
    <property type="entry name" value="DUF1289 DOMAIN-CONTAINING PROTEIN"/>
    <property type="match status" value="1"/>
</dbReference>
<reference evidence="1 2" key="1">
    <citation type="journal article" date="2015" name="Antonie Van Leeuwenhoek">
        <title>Bosea vaviloviae sp. nov., a new species of slow-growing rhizobia isolated from nodules of the relict species Vavilovia formosa (Stev.) Fed.</title>
        <authorList>
            <person name="Safronova V.I."/>
            <person name="Kuznetsova I.G."/>
            <person name="Sazanova A.L."/>
            <person name="Kimeklis A.K."/>
            <person name="Belimov A.A."/>
            <person name="Andronov E.E."/>
            <person name="Pinaev A.G."/>
            <person name="Chizhevskaya E.P."/>
            <person name="Pukhaev A.R."/>
            <person name="Popov K.P."/>
            <person name="Willems A."/>
            <person name="Tikhonovich I.A."/>
        </authorList>
    </citation>
    <scope>NUCLEOTIDE SEQUENCE [LARGE SCALE GENOMIC DNA]</scope>
    <source>
        <strain evidence="1 2">Vaf18</strain>
    </source>
</reference>
<dbReference type="AlphaFoldDB" id="A0A1D7U4J7"/>
<dbReference type="PANTHER" id="PTHR35175:SF2">
    <property type="entry name" value="DUF1289 DOMAIN-CONTAINING PROTEIN"/>
    <property type="match status" value="1"/>
</dbReference>
<proteinExistence type="predicted"/>
<keyword evidence="2" id="KW-1185">Reference proteome</keyword>
<dbReference type="Proteomes" id="UP000094969">
    <property type="component" value="Chromosome"/>
</dbReference>
<dbReference type="Pfam" id="PF06945">
    <property type="entry name" value="DUF1289"/>
    <property type="match status" value="1"/>
</dbReference>
<protein>
    <submittedName>
        <fullName evidence="1">Fe-S protein</fullName>
    </submittedName>
</protein>
<organism evidence="1 2">
    <name type="scientific">Bosea vaviloviae</name>
    <dbReference type="NCBI Taxonomy" id="1526658"/>
    <lineage>
        <taxon>Bacteria</taxon>
        <taxon>Pseudomonadati</taxon>
        <taxon>Pseudomonadota</taxon>
        <taxon>Alphaproteobacteria</taxon>
        <taxon>Hyphomicrobiales</taxon>
        <taxon>Boseaceae</taxon>
        <taxon>Bosea</taxon>
    </lineage>
</organism>
<accession>A0A1D7U4J7</accession>
<gene>
    <name evidence="1" type="ORF">BHK69_19110</name>
</gene>
<dbReference type="OrthoDB" id="9811423at2"/>
<dbReference type="InterPro" id="IPR010710">
    <property type="entry name" value="DUF1289"/>
</dbReference>